<proteinExistence type="predicted"/>
<feature type="transmembrane region" description="Helical" evidence="4">
    <location>
        <begin position="6"/>
        <end position="24"/>
    </location>
</feature>
<feature type="transmembrane region" description="Helical" evidence="4">
    <location>
        <begin position="85"/>
        <end position="105"/>
    </location>
</feature>
<keyword evidence="1" id="KW-0805">Transcription regulation</keyword>
<dbReference type="GO" id="GO:0003700">
    <property type="term" value="F:DNA-binding transcription factor activity"/>
    <property type="evidence" value="ECO:0007669"/>
    <property type="project" value="InterPro"/>
</dbReference>
<dbReference type="PROSITE" id="PS01124">
    <property type="entry name" value="HTH_ARAC_FAMILY_2"/>
    <property type="match status" value="1"/>
</dbReference>
<evidence type="ECO:0000313" key="6">
    <source>
        <dbReference type="EMBL" id="TGL88759.1"/>
    </source>
</evidence>
<feature type="transmembrane region" description="Helical" evidence="4">
    <location>
        <begin position="198"/>
        <end position="216"/>
    </location>
</feature>
<dbReference type="InterPro" id="IPR009057">
    <property type="entry name" value="Homeodomain-like_sf"/>
</dbReference>
<feature type="transmembrane region" description="Helical" evidence="4">
    <location>
        <begin position="222"/>
        <end position="240"/>
    </location>
</feature>
<protein>
    <submittedName>
        <fullName evidence="6">AraC family transcriptional regulator</fullName>
    </submittedName>
</protein>
<keyword evidence="4" id="KW-0472">Membrane</keyword>
<keyword evidence="3" id="KW-0804">Transcription</keyword>
<dbReference type="OrthoDB" id="345364at2"/>
<evidence type="ECO:0000256" key="2">
    <source>
        <dbReference type="ARBA" id="ARBA00023125"/>
    </source>
</evidence>
<feature type="domain" description="HTH araC/xylS-type" evidence="5">
    <location>
        <begin position="278"/>
        <end position="377"/>
    </location>
</feature>
<keyword evidence="7" id="KW-1185">Reference proteome</keyword>
<sequence length="379" mass="43995">MNLIPFVGAVISFLLAMSSWIETIQKEKDQIQTNEPKNRTSGSQTSSSILGLLYRFTPAFLFLTLTILQFHIFGELTRDIYFYPFLYGIHIPCLLLLGPFSYIFFEEISGGDVYEISLYHFLPSLLSLFYLFLFRPQPYFISNSGLETHSHHFDSDSVLILLGIGVVSNLCYMVWFMIRVGRWKSNSKESLESSFGPFLYLLLYSLFVVFLFVLAQLFFMQIFLFACFTLTLLLAFLLILKINYKDFSFKFKIETRMARYKESRVKGVNISLVLQRLDDLMKIDRLYLNDELSLATLAEHLDLNSHQLSEVLNSTLGFTFRNYINQFRLQEAASLLKERPDMAILSIIYASGFNSKSAFHKLFQNRYGVSPQVYRSKTI</sequence>
<dbReference type="Pfam" id="PF12833">
    <property type="entry name" value="HTH_18"/>
    <property type="match status" value="1"/>
</dbReference>
<keyword evidence="4" id="KW-0812">Transmembrane</keyword>
<dbReference type="PANTHER" id="PTHR43280:SF29">
    <property type="entry name" value="ARAC-FAMILY TRANSCRIPTIONAL REGULATOR"/>
    <property type="match status" value="1"/>
</dbReference>
<feature type="transmembrane region" description="Helical" evidence="4">
    <location>
        <begin position="157"/>
        <end position="178"/>
    </location>
</feature>
<dbReference type="PROSITE" id="PS00041">
    <property type="entry name" value="HTH_ARAC_FAMILY_1"/>
    <property type="match status" value="1"/>
</dbReference>
<dbReference type="AlphaFoldDB" id="A0A4Z1A4X6"/>
<dbReference type="Gene3D" id="1.10.10.60">
    <property type="entry name" value="Homeodomain-like"/>
    <property type="match status" value="2"/>
</dbReference>
<name>A0A4Z1A4X6_9LEPT</name>
<evidence type="ECO:0000259" key="5">
    <source>
        <dbReference type="PROSITE" id="PS01124"/>
    </source>
</evidence>
<reference evidence="6" key="1">
    <citation type="journal article" date="2019" name="PLoS Negl. Trop. Dis.">
        <title>Revisiting the worldwide diversity of Leptospira species in the environment.</title>
        <authorList>
            <person name="Vincent A.T."/>
            <person name="Schiettekatte O."/>
            <person name="Bourhy P."/>
            <person name="Veyrier F.J."/>
            <person name="Picardeau M."/>
        </authorList>
    </citation>
    <scope>NUCLEOTIDE SEQUENCE [LARGE SCALE GENOMIC DNA]</scope>
    <source>
        <strain evidence="6">201702422</strain>
    </source>
</reference>
<accession>A0A4Z1A4X6</accession>
<dbReference type="SMART" id="SM00342">
    <property type="entry name" value="HTH_ARAC"/>
    <property type="match status" value="1"/>
</dbReference>
<dbReference type="SUPFAM" id="SSF46689">
    <property type="entry name" value="Homeodomain-like"/>
    <property type="match status" value="1"/>
</dbReference>
<gene>
    <name evidence="6" type="ORF">EHQ69_15040</name>
</gene>
<dbReference type="GO" id="GO:0043565">
    <property type="term" value="F:sequence-specific DNA binding"/>
    <property type="evidence" value="ECO:0007669"/>
    <property type="project" value="InterPro"/>
</dbReference>
<evidence type="ECO:0000256" key="1">
    <source>
        <dbReference type="ARBA" id="ARBA00023015"/>
    </source>
</evidence>
<dbReference type="RefSeq" id="WP_135585394.1">
    <property type="nucleotide sequence ID" value="NZ_RQGO01000012.1"/>
</dbReference>
<organism evidence="6 7">
    <name type="scientific">Leptospira congkakensis</name>
    <dbReference type="NCBI Taxonomy" id="2484932"/>
    <lineage>
        <taxon>Bacteria</taxon>
        <taxon>Pseudomonadati</taxon>
        <taxon>Spirochaetota</taxon>
        <taxon>Spirochaetia</taxon>
        <taxon>Leptospirales</taxon>
        <taxon>Leptospiraceae</taxon>
        <taxon>Leptospira</taxon>
    </lineage>
</organism>
<comment type="caution">
    <text evidence="6">The sequence shown here is derived from an EMBL/GenBank/DDBJ whole genome shotgun (WGS) entry which is preliminary data.</text>
</comment>
<dbReference type="Proteomes" id="UP000298263">
    <property type="component" value="Unassembled WGS sequence"/>
</dbReference>
<evidence type="ECO:0000256" key="3">
    <source>
        <dbReference type="ARBA" id="ARBA00023163"/>
    </source>
</evidence>
<evidence type="ECO:0000313" key="7">
    <source>
        <dbReference type="Proteomes" id="UP000298263"/>
    </source>
</evidence>
<keyword evidence="2" id="KW-0238">DNA-binding</keyword>
<dbReference type="InterPro" id="IPR018060">
    <property type="entry name" value="HTH_AraC"/>
</dbReference>
<feature type="transmembrane region" description="Helical" evidence="4">
    <location>
        <begin position="117"/>
        <end position="137"/>
    </location>
</feature>
<keyword evidence="4" id="KW-1133">Transmembrane helix</keyword>
<feature type="transmembrane region" description="Helical" evidence="4">
    <location>
        <begin position="52"/>
        <end position="73"/>
    </location>
</feature>
<dbReference type="PANTHER" id="PTHR43280">
    <property type="entry name" value="ARAC-FAMILY TRANSCRIPTIONAL REGULATOR"/>
    <property type="match status" value="1"/>
</dbReference>
<evidence type="ECO:0000256" key="4">
    <source>
        <dbReference type="SAM" id="Phobius"/>
    </source>
</evidence>
<dbReference type="EMBL" id="RQGP01000023">
    <property type="protein sequence ID" value="TGL88759.1"/>
    <property type="molecule type" value="Genomic_DNA"/>
</dbReference>
<dbReference type="InterPro" id="IPR018062">
    <property type="entry name" value="HTH_AraC-typ_CS"/>
</dbReference>